<protein>
    <submittedName>
        <fullName evidence="2">Uncharacterized protein</fullName>
    </submittedName>
</protein>
<feature type="region of interest" description="Disordered" evidence="1">
    <location>
        <begin position="1"/>
        <end position="183"/>
    </location>
</feature>
<organism evidence="2">
    <name type="scientific">uncultured Thermomicrobiales bacterium</name>
    <dbReference type="NCBI Taxonomy" id="1645740"/>
    <lineage>
        <taxon>Bacteria</taxon>
        <taxon>Pseudomonadati</taxon>
        <taxon>Thermomicrobiota</taxon>
        <taxon>Thermomicrobia</taxon>
        <taxon>Thermomicrobiales</taxon>
        <taxon>environmental samples</taxon>
    </lineage>
</organism>
<proteinExistence type="predicted"/>
<evidence type="ECO:0000256" key="1">
    <source>
        <dbReference type="SAM" id="MobiDB-lite"/>
    </source>
</evidence>
<feature type="compositionally biased region" description="Basic residues" evidence="1">
    <location>
        <begin position="134"/>
        <end position="153"/>
    </location>
</feature>
<accession>A0A6J4V8T2</accession>
<feature type="non-terminal residue" evidence="2">
    <location>
        <position position="183"/>
    </location>
</feature>
<dbReference type="AlphaFoldDB" id="A0A6J4V8T2"/>
<dbReference type="EMBL" id="CADCWL010000134">
    <property type="protein sequence ID" value="CAA9570467.1"/>
    <property type="molecule type" value="Genomic_DNA"/>
</dbReference>
<reference evidence="2" key="1">
    <citation type="submission" date="2020-02" db="EMBL/GenBank/DDBJ databases">
        <authorList>
            <person name="Meier V. D."/>
        </authorList>
    </citation>
    <scope>NUCLEOTIDE SEQUENCE</scope>
    <source>
        <strain evidence="2">AVDCRST_MAG19</strain>
    </source>
</reference>
<gene>
    <name evidence="2" type="ORF">AVDCRST_MAG19-2728</name>
</gene>
<name>A0A6J4V8T2_9BACT</name>
<feature type="compositionally biased region" description="Basic and acidic residues" evidence="1">
    <location>
        <begin position="171"/>
        <end position="183"/>
    </location>
</feature>
<feature type="compositionally biased region" description="Basic residues" evidence="1">
    <location>
        <begin position="87"/>
        <end position="96"/>
    </location>
</feature>
<feature type="compositionally biased region" description="Basic residues" evidence="1">
    <location>
        <begin position="9"/>
        <end position="31"/>
    </location>
</feature>
<feature type="compositionally biased region" description="Basic and acidic residues" evidence="1">
    <location>
        <begin position="36"/>
        <end position="47"/>
    </location>
</feature>
<sequence>APFQSPRRLGTRHRRRGRPRPGHPRPRHRPGGHPAHWADHGDRDRPWSGRRGLRQRPVGPGPGPDRLRGPVHLPARRRDFRAQPPRHDRRRRRLRQLRLDPGSGNRPRRARGNLGDLDGGGPHRAGHRGDPGGGRRHLLRGRRGPHGPRRQRRADHCPLLAGADGGGAADDVGRHGHGHPDGI</sequence>
<evidence type="ECO:0000313" key="2">
    <source>
        <dbReference type="EMBL" id="CAA9570467.1"/>
    </source>
</evidence>
<feature type="non-terminal residue" evidence="2">
    <location>
        <position position="1"/>
    </location>
</feature>